<comment type="caution">
    <text evidence="14">The sequence shown here is derived from an EMBL/GenBank/DDBJ whole genome shotgun (WGS) entry which is preliminary data.</text>
</comment>
<keyword evidence="5" id="KW-0999">Mitochondrion inner membrane</keyword>
<evidence type="ECO:0000256" key="5">
    <source>
        <dbReference type="ARBA" id="ARBA00022792"/>
    </source>
</evidence>
<feature type="domain" description="Phospholipid/glycerol acyltransferase" evidence="13">
    <location>
        <begin position="59"/>
        <end position="183"/>
    </location>
</feature>
<evidence type="ECO:0000313" key="14">
    <source>
        <dbReference type="EMBL" id="KAK9768447.1"/>
    </source>
</evidence>
<evidence type="ECO:0000256" key="1">
    <source>
        <dbReference type="ARBA" id="ARBA00004137"/>
    </source>
</evidence>
<evidence type="ECO:0000256" key="10">
    <source>
        <dbReference type="ARBA" id="ARBA00024323"/>
    </source>
</evidence>
<evidence type="ECO:0000256" key="4">
    <source>
        <dbReference type="ARBA" id="ARBA00022787"/>
    </source>
</evidence>
<dbReference type="GO" id="GO:0016746">
    <property type="term" value="F:acyltransferase activity"/>
    <property type="evidence" value="ECO:0007669"/>
    <property type="project" value="UniProtKB-KW"/>
</dbReference>
<organism evidence="14 15">
    <name type="scientific">Basidiobolus ranarum</name>
    <dbReference type="NCBI Taxonomy" id="34480"/>
    <lineage>
        <taxon>Eukaryota</taxon>
        <taxon>Fungi</taxon>
        <taxon>Fungi incertae sedis</taxon>
        <taxon>Zoopagomycota</taxon>
        <taxon>Entomophthoromycotina</taxon>
        <taxon>Basidiobolomycetes</taxon>
        <taxon>Basidiobolales</taxon>
        <taxon>Basidiobolaceae</taxon>
        <taxon>Basidiobolus</taxon>
    </lineage>
</organism>
<sequence>MSIRMIPKNSGLWNLGSSLVMTSVGLLGKLLIKATTTTEVHNLEPFLKLLTDPNRDRPIITIANHTSILDDPLLFHIFPLKTFWKREHMRWCLAAREICFTNEAFSLFFYLGQTIPIVRGDGIYQPAVDFAIDKMNDGKWIHIFPEAKVNQTGQLIRFKWGVGRIIMESKKLPIIVPFWHKGMSDIMPEGRKIPIPKAGKSLKIVFGDPIDFTTLLEESKTNKWEHTETRIKICDALFNAMNTLQNHKVSPPFK</sequence>
<evidence type="ECO:0000256" key="8">
    <source>
        <dbReference type="ARBA" id="ARBA00023136"/>
    </source>
</evidence>
<comment type="similarity">
    <text evidence="2 12">Belongs to the taffazin family.</text>
</comment>
<keyword evidence="15" id="KW-1185">Reference proteome</keyword>
<dbReference type="PRINTS" id="PR00979">
    <property type="entry name" value="TAFAZZIN"/>
</dbReference>
<protein>
    <recommendedName>
        <fullName evidence="12">Tafazzin family protein</fullName>
    </recommendedName>
</protein>
<keyword evidence="3" id="KW-0808">Transferase</keyword>
<dbReference type="PANTHER" id="PTHR12497">
    <property type="entry name" value="TAZ PROTEIN TAFAZZIN"/>
    <property type="match status" value="1"/>
</dbReference>
<dbReference type="SMART" id="SM00563">
    <property type="entry name" value="PlsC"/>
    <property type="match status" value="1"/>
</dbReference>
<dbReference type="Pfam" id="PF01553">
    <property type="entry name" value="Acyltransferase"/>
    <property type="match status" value="1"/>
</dbReference>
<name>A0ABR2X3V2_9FUNG</name>
<dbReference type="InterPro" id="IPR002123">
    <property type="entry name" value="Plipid/glycerol_acylTrfase"/>
</dbReference>
<reference evidence="14 15" key="1">
    <citation type="submission" date="2023-04" db="EMBL/GenBank/DDBJ databases">
        <title>Genome of Basidiobolus ranarum AG-B5.</title>
        <authorList>
            <person name="Stajich J.E."/>
            <person name="Carter-House D."/>
            <person name="Gryganskyi A."/>
        </authorList>
    </citation>
    <scope>NUCLEOTIDE SEQUENCE [LARGE SCALE GENOMIC DNA]</scope>
    <source>
        <strain evidence="14 15">AG-B5</strain>
    </source>
</reference>
<dbReference type="PANTHER" id="PTHR12497:SF0">
    <property type="entry name" value="TAFAZZIN"/>
    <property type="match status" value="1"/>
</dbReference>
<dbReference type="EMBL" id="JASJQH010000018">
    <property type="protein sequence ID" value="KAK9768447.1"/>
    <property type="molecule type" value="Genomic_DNA"/>
</dbReference>
<accession>A0ABR2X3V2</accession>
<comment type="catalytic activity">
    <reaction evidence="11">
        <text>1'-[1,2-diacyl-sn-glycero-3-phospho],3'-[1-acyl-sn-glycero-3-phospho]-glycerol + a 1,2-diacyl-sn-glycero-3-phosphocholine = a cardiolipin + a 1-acyl-sn-glycero-3-phosphocholine</text>
        <dbReference type="Rhea" id="RHEA:33731"/>
        <dbReference type="ChEBI" id="CHEBI:57643"/>
        <dbReference type="ChEBI" id="CHEBI:58168"/>
        <dbReference type="ChEBI" id="CHEBI:62237"/>
        <dbReference type="ChEBI" id="CHEBI:64743"/>
    </reaction>
    <physiologicalReaction direction="left-to-right" evidence="11">
        <dbReference type="Rhea" id="RHEA:33732"/>
    </physiologicalReaction>
    <physiologicalReaction direction="right-to-left" evidence="11">
        <dbReference type="Rhea" id="RHEA:33733"/>
    </physiologicalReaction>
</comment>
<proteinExistence type="inferred from homology"/>
<evidence type="ECO:0000259" key="13">
    <source>
        <dbReference type="SMART" id="SM00563"/>
    </source>
</evidence>
<keyword evidence="4" id="KW-1000">Mitochondrion outer membrane</keyword>
<evidence type="ECO:0000256" key="7">
    <source>
        <dbReference type="ARBA" id="ARBA00023128"/>
    </source>
</evidence>
<evidence type="ECO:0000313" key="15">
    <source>
        <dbReference type="Proteomes" id="UP001479436"/>
    </source>
</evidence>
<gene>
    <name evidence="14" type="primary">TAZ1</name>
    <name evidence="14" type="ORF">K7432_000924</name>
</gene>
<dbReference type="InterPro" id="IPR000872">
    <property type="entry name" value="Tafazzin"/>
</dbReference>
<dbReference type="SUPFAM" id="SSF69593">
    <property type="entry name" value="Glycerol-3-phosphate (1)-acyltransferase"/>
    <property type="match status" value="1"/>
</dbReference>
<dbReference type="Proteomes" id="UP001479436">
    <property type="component" value="Unassembled WGS sequence"/>
</dbReference>
<evidence type="ECO:0000256" key="3">
    <source>
        <dbReference type="ARBA" id="ARBA00022679"/>
    </source>
</evidence>
<evidence type="ECO:0000256" key="6">
    <source>
        <dbReference type="ARBA" id="ARBA00023098"/>
    </source>
</evidence>
<evidence type="ECO:0000256" key="2">
    <source>
        <dbReference type="ARBA" id="ARBA00010524"/>
    </source>
</evidence>
<evidence type="ECO:0000256" key="11">
    <source>
        <dbReference type="ARBA" id="ARBA00047906"/>
    </source>
</evidence>
<evidence type="ECO:0000256" key="9">
    <source>
        <dbReference type="ARBA" id="ARBA00023315"/>
    </source>
</evidence>
<keyword evidence="9 14" id="KW-0012">Acyltransferase</keyword>
<dbReference type="CDD" id="cd07989">
    <property type="entry name" value="LPLAT_AGPAT-like"/>
    <property type="match status" value="1"/>
</dbReference>
<evidence type="ECO:0000256" key="12">
    <source>
        <dbReference type="RuleBase" id="RU365062"/>
    </source>
</evidence>
<comment type="subcellular location">
    <subcellularLocation>
        <location evidence="1">Mitochondrion inner membrane</location>
        <topology evidence="1">Peripheral membrane protein</topology>
        <orientation evidence="1">Intermembrane side</orientation>
    </subcellularLocation>
    <subcellularLocation>
        <location evidence="10">Mitochondrion outer membrane</location>
        <topology evidence="10">Peripheral membrane protein</topology>
        <orientation evidence="10">Intermembrane side</orientation>
    </subcellularLocation>
</comment>
<keyword evidence="7" id="KW-0496">Mitochondrion</keyword>
<keyword evidence="6" id="KW-0443">Lipid metabolism</keyword>
<keyword evidence="8" id="KW-0472">Membrane</keyword>